<dbReference type="EMBL" id="BANI01000117">
    <property type="protein sequence ID" value="GAN96968.1"/>
    <property type="molecule type" value="Genomic_DNA"/>
</dbReference>
<dbReference type="PANTHER" id="PTHR33221:SF15">
    <property type="entry name" value="HTH-TYPE TRANSCRIPTIONAL REGULATOR YWGB-RELATED"/>
    <property type="match status" value="1"/>
</dbReference>
<gene>
    <name evidence="1" type="ORF">Geu3261_0133_013</name>
</gene>
<dbReference type="Proteomes" id="UP000032675">
    <property type="component" value="Unassembled WGS sequence"/>
</dbReference>
<dbReference type="AlphaFoldDB" id="A0A0D6Q0Z0"/>
<proteinExistence type="predicted"/>
<dbReference type="Gene3D" id="1.10.10.10">
    <property type="entry name" value="Winged helix-like DNA-binding domain superfamily/Winged helix DNA-binding domain"/>
    <property type="match status" value="1"/>
</dbReference>
<name>A0A0D6Q0Z0_KOMEU</name>
<comment type="caution">
    <text evidence="1">The sequence shown here is derived from an EMBL/GenBank/DDBJ whole genome shotgun (WGS) entry which is preliminary data.</text>
</comment>
<evidence type="ECO:0000313" key="1">
    <source>
        <dbReference type="EMBL" id="GAN96968.1"/>
    </source>
</evidence>
<dbReference type="PANTHER" id="PTHR33221">
    <property type="entry name" value="WINGED HELIX-TURN-HELIX TRANSCRIPTIONAL REGULATOR, RRF2 FAMILY"/>
    <property type="match status" value="1"/>
</dbReference>
<dbReference type="PROSITE" id="PS51197">
    <property type="entry name" value="HTH_RRF2_2"/>
    <property type="match status" value="1"/>
</dbReference>
<accession>A0A0D6Q0Z0</accession>
<dbReference type="SUPFAM" id="SSF46785">
    <property type="entry name" value="Winged helix' DNA-binding domain"/>
    <property type="match status" value="1"/>
</dbReference>
<dbReference type="GO" id="GO:0005829">
    <property type="term" value="C:cytosol"/>
    <property type="evidence" value="ECO:0007669"/>
    <property type="project" value="TreeGrafter"/>
</dbReference>
<dbReference type="InterPro" id="IPR000944">
    <property type="entry name" value="Tscrpt_reg_Rrf2"/>
</dbReference>
<protein>
    <submittedName>
        <fullName evidence="1">Transcriptional regulator BadM/Rrf62</fullName>
    </submittedName>
</protein>
<organism evidence="1 2">
    <name type="scientific">Komagataeibacter europaeus NBRC 3261</name>
    <dbReference type="NCBI Taxonomy" id="1234669"/>
    <lineage>
        <taxon>Bacteria</taxon>
        <taxon>Pseudomonadati</taxon>
        <taxon>Pseudomonadota</taxon>
        <taxon>Alphaproteobacteria</taxon>
        <taxon>Acetobacterales</taxon>
        <taxon>Acetobacteraceae</taxon>
        <taxon>Komagataeibacter</taxon>
    </lineage>
</organism>
<dbReference type="Pfam" id="PF02082">
    <property type="entry name" value="Rrf2"/>
    <property type="match status" value="1"/>
</dbReference>
<evidence type="ECO:0000313" key="2">
    <source>
        <dbReference type="Proteomes" id="UP000032675"/>
    </source>
</evidence>
<dbReference type="InterPro" id="IPR036390">
    <property type="entry name" value="WH_DNA-bd_sf"/>
</dbReference>
<dbReference type="GO" id="GO:0003700">
    <property type="term" value="F:DNA-binding transcription factor activity"/>
    <property type="evidence" value="ECO:0007669"/>
    <property type="project" value="TreeGrafter"/>
</dbReference>
<dbReference type="InterPro" id="IPR036388">
    <property type="entry name" value="WH-like_DNA-bd_sf"/>
</dbReference>
<reference evidence="1 2" key="1">
    <citation type="submission" date="2012-11" db="EMBL/GenBank/DDBJ databases">
        <title>Whole genome sequence of Gluconacetobacter europaeus NBRC3261.</title>
        <authorList>
            <person name="Azuma Y."/>
            <person name="Higashiura N."/>
            <person name="Hirakawa H."/>
            <person name="Matsushita K."/>
        </authorList>
    </citation>
    <scope>NUCLEOTIDE SEQUENCE [LARGE SCALE GENOMIC DNA]</scope>
    <source>
        <strain evidence="1 2">NBRC 3261</strain>
    </source>
</reference>
<sequence>MPMHSVRDRTATALIIMLDVAFHSIAGRPVSTIDIADRSGLARRGIEPIVQSLARSGLLQGIRGPHGGYRLGHPAGEILLADIYRATMHDDVPAERRRGTLFNTVVRPFLDQMEGLLTHEYSKVTLHDFVRQAETRGLQRPAAGPGCFSI</sequence>